<evidence type="ECO:0000256" key="8">
    <source>
        <dbReference type="SAM" id="Phobius"/>
    </source>
</evidence>
<protein>
    <recommendedName>
        <fullName evidence="11">Accessory regulator AgrB</fullName>
    </recommendedName>
</protein>
<evidence type="ECO:0000256" key="4">
    <source>
        <dbReference type="ARBA" id="ARBA00022692"/>
    </source>
</evidence>
<feature type="transmembrane region" description="Helical" evidence="8">
    <location>
        <begin position="40"/>
        <end position="69"/>
    </location>
</feature>
<evidence type="ECO:0008006" key="11">
    <source>
        <dbReference type="Google" id="ProtNLM"/>
    </source>
</evidence>
<reference evidence="9 10" key="1">
    <citation type="submission" date="2016-09" db="EMBL/GenBank/DDBJ databases">
        <title>Genomic analysis reveals versatility of anaerobic energy metabolism of Geosporobacter ferrireducens IRF9 of phylum Firmicutes.</title>
        <authorList>
            <person name="Kim S.-J."/>
        </authorList>
    </citation>
    <scope>NUCLEOTIDE SEQUENCE [LARGE SCALE GENOMIC DNA]</scope>
    <source>
        <strain evidence="9 10">IRF9</strain>
    </source>
</reference>
<dbReference type="EMBL" id="CP017269">
    <property type="protein sequence ID" value="AOT68622.1"/>
    <property type="molecule type" value="Genomic_DNA"/>
</dbReference>
<gene>
    <name evidence="9" type="ORF">Gferi_02825</name>
</gene>
<keyword evidence="1" id="KW-1003">Cell membrane</keyword>
<keyword evidence="3" id="KW-0645">Protease</keyword>
<accession>A0A1D8GCK2</accession>
<dbReference type="GO" id="GO:0008233">
    <property type="term" value="F:peptidase activity"/>
    <property type="evidence" value="ECO:0007669"/>
    <property type="project" value="UniProtKB-KW"/>
</dbReference>
<evidence type="ECO:0000313" key="10">
    <source>
        <dbReference type="Proteomes" id="UP000095743"/>
    </source>
</evidence>
<dbReference type="SMART" id="SM00793">
    <property type="entry name" value="AgrB"/>
    <property type="match status" value="1"/>
</dbReference>
<keyword evidence="6 8" id="KW-1133">Transmembrane helix</keyword>
<feature type="transmembrane region" description="Helical" evidence="8">
    <location>
        <begin position="171"/>
        <end position="195"/>
    </location>
</feature>
<dbReference type="GO" id="GO:0016020">
    <property type="term" value="C:membrane"/>
    <property type="evidence" value="ECO:0007669"/>
    <property type="project" value="InterPro"/>
</dbReference>
<evidence type="ECO:0000256" key="2">
    <source>
        <dbReference type="ARBA" id="ARBA00022654"/>
    </source>
</evidence>
<evidence type="ECO:0000313" key="9">
    <source>
        <dbReference type="EMBL" id="AOT68622.1"/>
    </source>
</evidence>
<keyword evidence="7 8" id="KW-0472">Membrane</keyword>
<name>A0A1D8GCK2_9FIRM</name>
<dbReference type="Proteomes" id="UP000095743">
    <property type="component" value="Chromosome"/>
</dbReference>
<keyword evidence="10" id="KW-1185">Reference proteome</keyword>
<keyword evidence="2" id="KW-0673">Quorum sensing</keyword>
<sequence length="214" mass="23943">MEKLINKILILYKKHLDIDSKQEAILKYSLKLLISSIEGYVLALVIAWALGIFPYVLIAMVTVSTLRVFSGGAHCSNATNCILYGAITMNALGALSRIIEFSKITELVFISLIFSYGLWAIRKYAPADTPGKPISTKLQKDRLRRRSALVACIWAVLAFALTFGYREQGHILTYASSIGILWQSFTLTNIGYKLCHAMDRILSRMLMRKGEPSC</sequence>
<feature type="transmembrane region" description="Helical" evidence="8">
    <location>
        <begin position="105"/>
        <end position="125"/>
    </location>
</feature>
<dbReference type="OrthoDB" id="2854767at2"/>
<proteinExistence type="predicted"/>
<evidence type="ECO:0000256" key="6">
    <source>
        <dbReference type="ARBA" id="ARBA00022989"/>
    </source>
</evidence>
<keyword evidence="5" id="KW-0378">Hydrolase</keyword>
<dbReference type="STRING" id="1424294.Gferi_02825"/>
<evidence type="ECO:0000256" key="3">
    <source>
        <dbReference type="ARBA" id="ARBA00022670"/>
    </source>
</evidence>
<evidence type="ECO:0000256" key="7">
    <source>
        <dbReference type="ARBA" id="ARBA00023136"/>
    </source>
</evidence>
<dbReference type="KEGG" id="gfe:Gferi_02825"/>
<dbReference type="AlphaFoldDB" id="A0A1D8GCK2"/>
<dbReference type="Pfam" id="PF04647">
    <property type="entry name" value="AgrB"/>
    <property type="match status" value="1"/>
</dbReference>
<evidence type="ECO:0000256" key="5">
    <source>
        <dbReference type="ARBA" id="ARBA00022801"/>
    </source>
</evidence>
<dbReference type="GO" id="GO:0006508">
    <property type="term" value="P:proteolysis"/>
    <property type="evidence" value="ECO:0007669"/>
    <property type="project" value="UniProtKB-KW"/>
</dbReference>
<dbReference type="RefSeq" id="WP_069974198.1">
    <property type="nucleotide sequence ID" value="NZ_CP017269.1"/>
</dbReference>
<organism evidence="9 10">
    <name type="scientific">Geosporobacter ferrireducens</name>
    <dbReference type="NCBI Taxonomy" id="1424294"/>
    <lineage>
        <taxon>Bacteria</taxon>
        <taxon>Bacillati</taxon>
        <taxon>Bacillota</taxon>
        <taxon>Clostridia</taxon>
        <taxon>Peptostreptococcales</taxon>
        <taxon>Thermotaleaceae</taxon>
        <taxon>Geosporobacter</taxon>
    </lineage>
</organism>
<evidence type="ECO:0000256" key="1">
    <source>
        <dbReference type="ARBA" id="ARBA00022475"/>
    </source>
</evidence>
<dbReference type="InterPro" id="IPR006741">
    <property type="entry name" value="AgrB"/>
</dbReference>
<feature type="transmembrane region" description="Helical" evidence="8">
    <location>
        <begin position="146"/>
        <end position="165"/>
    </location>
</feature>
<keyword evidence="4 8" id="KW-0812">Transmembrane</keyword>
<dbReference type="GO" id="GO:0009372">
    <property type="term" value="P:quorum sensing"/>
    <property type="evidence" value="ECO:0007669"/>
    <property type="project" value="UniProtKB-KW"/>
</dbReference>